<sequence>MNSQPDETPLEVPEVDAFEQRQSAGGESGEEEQRPLPEDVPEADALEQRTPLRSNGPPAAPDLSAEEAAEADAIEQAAGTPGSDEDDYPFAGEVEPEQG</sequence>
<accession>A0AAU8EQR5</accession>
<feature type="compositionally biased region" description="Acidic residues" evidence="1">
    <location>
        <begin position="83"/>
        <end position="99"/>
    </location>
</feature>
<feature type="compositionally biased region" description="Acidic residues" evidence="1">
    <location>
        <begin position="64"/>
        <end position="73"/>
    </location>
</feature>
<gene>
    <name evidence="2" type="ORF">ABRP34_19290</name>
</gene>
<evidence type="ECO:0000256" key="1">
    <source>
        <dbReference type="SAM" id="MobiDB-lite"/>
    </source>
</evidence>
<feature type="region of interest" description="Disordered" evidence="1">
    <location>
        <begin position="1"/>
        <end position="99"/>
    </location>
</feature>
<evidence type="ECO:0008006" key="3">
    <source>
        <dbReference type="Google" id="ProtNLM"/>
    </source>
</evidence>
<protein>
    <recommendedName>
        <fullName evidence="3">Sugar ABC transporter ATPase</fullName>
    </recommendedName>
</protein>
<dbReference type="RefSeq" id="WP_353711387.1">
    <property type="nucleotide sequence ID" value="NZ_CP159279.1"/>
</dbReference>
<organism evidence="2">
    <name type="scientific">Arthrobacter sp. K5</name>
    <dbReference type="NCBI Taxonomy" id="2839623"/>
    <lineage>
        <taxon>Bacteria</taxon>
        <taxon>Bacillati</taxon>
        <taxon>Actinomycetota</taxon>
        <taxon>Actinomycetes</taxon>
        <taxon>Micrococcales</taxon>
        <taxon>Micrococcaceae</taxon>
        <taxon>Arthrobacter</taxon>
    </lineage>
</organism>
<proteinExistence type="predicted"/>
<evidence type="ECO:0000313" key="2">
    <source>
        <dbReference type="EMBL" id="XCH10925.1"/>
    </source>
</evidence>
<reference evidence="2" key="1">
    <citation type="submission" date="2024-06" db="EMBL/GenBank/DDBJ databases">
        <title>Biodegradation of dimethachlon by Arthrobacter sp. K5: mechanistic insights and ecological implications.</title>
        <authorList>
            <person name="Hu S."/>
            <person name="Lu P."/>
        </authorList>
    </citation>
    <scope>NUCLEOTIDE SEQUENCE</scope>
    <source>
        <strain evidence="2">K5</strain>
    </source>
</reference>
<name>A0AAU8EQR5_9MICC</name>
<dbReference type="EMBL" id="CP159279">
    <property type="protein sequence ID" value="XCH10925.1"/>
    <property type="molecule type" value="Genomic_DNA"/>
</dbReference>
<dbReference type="AlphaFoldDB" id="A0AAU8EQR5"/>